<evidence type="ECO:0000256" key="1">
    <source>
        <dbReference type="ARBA" id="ARBA00004141"/>
    </source>
</evidence>
<evidence type="ECO:0000256" key="5">
    <source>
        <dbReference type="ARBA" id="ARBA00023136"/>
    </source>
</evidence>
<protein>
    <recommendedName>
        <fullName evidence="9">UNC-50 family protein</fullName>
    </recommendedName>
</protein>
<evidence type="ECO:0000256" key="4">
    <source>
        <dbReference type="ARBA" id="ARBA00022989"/>
    </source>
</evidence>
<feature type="transmembrane region" description="Helical" evidence="6">
    <location>
        <begin position="139"/>
        <end position="166"/>
    </location>
</feature>
<accession>A0ABR2K8S2</accession>
<dbReference type="PANTHER" id="PTHR12841">
    <property type="entry name" value="PROTEIN UNC-50 HOMOLOG"/>
    <property type="match status" value="1"/>
</dbReference>
<organism evidence="7 8">
    <name type="scientific">Tritrichomonas musculus</name>
    <dbReference type="NCBI Taxonomy" id="1915356"/>
    <lineage>
        <taxon>Eukaryota</taxon>
        <taxon>Metamonada</taxon>
        <taxon>Parabasalia</taxon>
        <taxon>Tritrichomonadida</taxon>
        <taxon>Tritrichomonadidae</taxon>
        <taxon>Tritrichomonas</taxon>
    </lineage>
</organism>
<dbReference type="Proteomes" id="UP001470230">
    <property type="component" value="Unassembled WGS sequence"/>
</dbReference>
<evidence type="ECO:0000313" key="8">
    <source>
        <dbReference type="Proteomes" id="UP001470230"/>
    </source>
</evidence>
<comment type="caution">
    <text evidence="7">The sequence shown here is derived from an EMBL/GenBank/DDBJ whole genome shotgun (WGS) entry which is preliminary data.</text>
</comment>
<reference evidence="7 8" key="1">
    <citation type="submission" date="2024-04" db="EMBL/GenBank/DDBJ databases">
        <title>Tritrichomonas musculus Genome.</title>
        <authorList>
            <person name="Alves-Ferreira E."/>
            <person name="Grigg M."/>
            <person name="Lorenzi H."/>
            <person name="Galac M."/>
        </authorList>
    </citation>
    <scope>NUCLEOTIDE SEQUENCE [LARGE SCALE GENOMIC DNA]</scope>
    <source>
        <strain evidence="7 8">EAF2021</strain>
    </source>
</reference>
<comment type="similarity">
    <text evidence="2">Belongs to the unc-50 family.</text>
</comment>
<name>A0ABR2K8S2_9EUKA</name>
<comment type="subcellular location">
    <subcellularLocation>
        <location evidence="1">Membrane</location>
        <topology evidence="1">Multi-pass membrane protein</topology>
    </subcellularLocation>
</comment>
<evidence type="ECO:0000256" key="6">
    <source>
        <dbReference type="SAM" id="Phobius"/>
    </source>
</evidence>
<gene>
    <name evidence="7" type="ORF">M9Y10_038360</name>
</gene>
<sequence>MSLPINGYGQGLYNSVSSRWNEYDKESSQWQFYKLLTSPEDVFRYIRSHRHECGYWARDNFKFAFREIILISCLLLVWYIFPGFHPSFKSIILNEIQFVAFDFIILGVLCASIFSTFLNKFGLANRSYRESRQDVEWRFCFDAFCNGYVAIIIDFLIGYPIIYLISLIFPNYFFILFLPNTLLCIAVCHSLYLFVQTLNVLPFIKRLPFPLFFVPVILVYTLSLIFGWSIARGWVLRFLQ</sequence>
<keyword evidence="5 6" id="KW-0472">Membrane</keyword>
<feature type="transmembrane region" description="Helical" evidence="6">
    <location>
        <begin position="96"/>
        <end position="118"/>
    </location>
</feature>
<evidence type="ECO:0000313" key="7">
    <source>
        <dbReference type="EMBL" id="KAK8887322.1"/>
    </source>
</evidence>
<feature type="transmembrane region" description="Helical" evidence="6">
    <location>
        <begin position="63"/>
        <end position="81"/>
    </location>
</feature>
<evidence type="ECO:0000256" key="3">
    <source>
        <dbReference type="ARBA" id="ARBA00022692"/>
    </source>
</evidence>
<dbReference type="PANTHER" id="PTHR12841:SF6">
    <property type="entry name" value="PROTEIN UNC-50 HOMOLOG"/>
    <property type="match status" value="1"/>
</dbReference>
<evidence type="ECO:0008006" key="9">
    <source>
        <dbReference type="Google" id="ProtNLM"/>
    </source>
</evidence>
<dbReference type="InterPro" id="IPR007881">
    <property type="entry name" value="UNC-50"/>
</dbReference>
<keyword evidence="8" id="KW-1185">Reference proteome</keyword>
<dbReference type="EMBL" id="JAPFFF010000006">
    <property type="protein sequence ID" value="KAK8887322.1"/>
    <property type="molecule type" value="Genomic_DNA"/>
</dbReference>
<keyword evidence="4 6" id="KW-1133">Transmembrane helix</keyword>
<feature type="transmembrane region" description="Helical" evidence="6">
    <location>
        <begin position="207"/>
        <end position="231"/>
    </location>
</feature>
<dbReference type="Pfam" id="PF05216">
    <property type="entry name" value="UNC-50"/>
    <property type="match status" value="1"/>
</dbReference>
<feature type="transmembrane region" description="Helical" evidence="6">
    <location>
        <begin position="172"/>
        <end position="195"/>
    </location>
</feature>
<proteinExistence type="inferred from homology"/>
<evidence type="ECO:0000256" key="2">
    <source>
        <dbReference type="ARBA" id="ARBA00006293"/>
    </source>
</evidence>
<keyword evidence="3 6" id="KW-0812">Transmembrane</keyword>